<comment type="caution">
    <text evidence="10">The sequence shown here is derived from an EMBL/GenBank/DDBJ whole genome shotgun (WGS) entry which is preliminary data.</text>
</comment>
<evidence type="ECO:0000256" key="8">
    <source>
        <dbReference type="RuleBase" id="RU003686"/>
    </source>
</evidence>
<dbReference type="GO" id="GO:0005615">
    <property type="term" value="C:extracellular space"/>
    <property type="evidence" value="ECO:0007669"/>
    <property type="project" value="TreeGrafter"/>
</dbReference>
<comment type="similarity">
    <text evidence="2 8">Belongs to the natriuretic peptide family.</text>
</comment>
<dbReference type="OrthoDB" id="8865096at2759"/>
<dbReference type="GO" id="GO:0019934">
    <property type="term" value="P:cGMP-mediated signaling"/>
    <property type="evidence" value="ECO:0007669"/>
    <property type="project" value="TreeGrafter"/>
</dbReference>
<keyword evidence="3" id="KW-0964">Secreted</keyword>
<dbReference type="InterPro" id="IPR000663">
    <property type="entry name" value="Natr_peptide"/>
</dbReference>
<evidence type="ECO:0000256" key="7">
    <source>
        <dbReference type="ARBA" id="ARBA00023157"/>
    </source>
</evidence>
<reference evidence="10 11" key="1">
    <citation type="submission" date="2019-03" db="EMBL/GenBank/DDBJ databases">
        <title>First draft genome of Liparis tanakae, snailfish: a comprehensive survey of snailfish specific genes.</title>
        <authorList>
            <person name="Kim W."/>
            <person name="Song I."/>
            <person name="Jeong J.-H."/>
            <person name="Kim D."/>
            <person name="Kim S."/>
            <person name="Ryu S."/>
            <person name="Song J.Y."/>
            <person name="Lee S.K."/>
        </authorList>
    </citation>
    <scope>NUCLEOTIDE SEQUENCE [LARGE SCALE GENOMIC DNA]</scope>
    <source>
        <tissue evidence="10">Muscle</tissue>
    </source>
</reference>
<protein>
    <submittedName>
        <fullName evidence="10">Natriuretic peptides A</fullName>
    </submittedName>
</protein>
<dbReference type="GO" id="GO:0006182">
    <property type="term" value="P:cGMP biosynthetic process"/>
    <property type="evidence" value="ECO:0007669"/>
    <property type="project" value="TreeGrafter"/>
</dbReference>
<evidence type="ECO:0000313" key="10">
    <source>
        <dbReference type="EMBL" id="TNN25569.1"/>
    </source>
</evidence>
<dbReference type="PANTHER" id="PTHR14066:SF10">
    <property type="entry name" value="NATRIURETIC PEPTIDES B"/>
    <property type="match status" value="1"/>
</dbReference>
<evidence type="ECO:0000313" key="11">
    <source>
        <dbReference type="Proteomes" id="UP000314294"/>
    </source>
</evidence>
<dbReference type="InterPro" id="IPR002407">
    <property type="entry name" value="Natriuretic_peptide_atrial"/>
</dbReference>
<dbReference type="InterPro" id="IPR030480">
    <property type="entry name" value="Natr_peptide_CS"/>
</dbReference>
<dbReference type="Pfam" id="PF00212">
    <property type="entry name" value="ANP"/>
    <property type="match status" value="1"/>
</dbReference>
<organism evidence="10 11">
    <name type="scientific">Liparis tanakae</name>
    <name type="common">Tanaka's snailfish</name>
    <dbReference type="NCBI Taxonomy" id="230148"/>
    <lineage>
        <taxon>Eukaryota</taxon>
        <taxon>Metazoa</taxon>
        <taxon>Chordata</taxon>
        <taxon>Craniata</taxon>
        <taxon>Vertebrata</taxon>
        <taxon>Euteleostomi</taxon>
        <taxon>Actinopterygii</taxon>
        <taxon>Neopterygii</taxon>
        <taxon>Teleostei</taxon>
        <taxon>Neoteleostei</taxon>
        <taxon>Acanthomorphata</taxon>
        <taxon>Eupercaria</taxon>
        <taxon>Perciformes</taxon>
        <taxon>Cottioidei</taxon>
        <taxon>Cottales</taxon>
        <taxon>Liparidae</taxon>
        <taxon>Liparis</taxon>
    </lineage>
</organism>
<keyword evidence="7" id="KW-1015">Disulfide bond</keyword>
<evidence type="ECO:0000256" key="9">
    <source>
        <dbReference type="SAM" id="MobiDB-lite"/>
    </source>
</evidence>
<proteinExistence type="inferred from homology"/>
<comment type="subcellular location">
    <subcellularLocation>
        <location evidence="1 8">Secreted</location>
    </subcellularLocation>
</comment>
<evidence type="ECO:0000256" key="3">
    <source>
        <dbReference type="ARBA" id="ARBA00022525"/>
    </source>
</evidence>
<evidence type="ECO:0000256" key="1">
    <source>
        <dbReference type="ARBA" id="ARBA00004613"/>
    </source>
</evidence>
<dbReference type="PROSITE" id="PS00263">
    <property type="entry name" value="NATRIURETIC_PEPTIDE"/>
    <property type="match status" value="1"/>
</dbReference>
<name>A0A4Z2E9S7_9TELE</name>
<accession>A0A4Z2E9S7</accession>
<evidence type="ECO:0000256" key="2">
    <source>
        <dbReference type="ARBA" id="ARBA00009041"/>
    </source>
</evidence>
<evidence type="ECO:0000256" key="6">
    <source>
        <dbReference type="ARBA" id="ARBA00022858"/>
    </source>
</evidence>
<dbReference type="GO" id="GO:0097746">
    <property type="term" value="P:blood vessel diameter maintenance"/>
    <property type="evidence" value="ECO:0007669"/>
    <property type="project" value="UniProtKB-KW"/>
</dbReference>
<keyword evidence="6 8" id="KW-0838">Vasoactive</keyword>
<dbReference type="PANTHER" id="PTHR14066">
    <property type="entry name" value="ATRIAL NATRIURETIC FACTOR PRECURSOR"/>
    <property type="match status" value="1"/>
</dbReference>
<dbReference type="GO" id="GO:0007218">
    <property type="term" value="P:neuropeptide signaling pathway"/>
    <property type="evidence" value="ECO:0007669"/>
    <property type="project" value="TreeGrafter"/>
</dbReference>
<keyword evidence="11" id="KW-1185">Reference proteome</keyword>
<dbReference type="PRINTS" id="PR00710">
    <property type="entry name" value="NATPEPTIDES"/>
</dbReference>
<dbReference type="PRINTS" id="PR00711">
    <property type="entry name" value="ANATPEPTIDE"/>
</dbReference>
<feature type="region of interest" description="Disordered" evidence="9">
    <location>
        <begin position="42"/>
        <end position="99"/>
    </location>
</feature>
<dbReference type="EMBL" id="SRLO01012189">
    <property type="protein sequence ID" value="TNN25569.1"/>
    <property type="molecule type" value="Genomic_DNA"/>
</dbReference>
<dbReference type="Proteomes" id="UP000314294">
    <property type="component" value="Unassembled WGS sequence"/>
</dbReference>
<dbReference type="GO" id="GO:0003085">
    <property type="term" value="P:negative regulation of systemic arterial blood pressure"/>
    <property type="evidence" value="ECO:0007669"/>
    <property type="project" value="TreeGrafter"/>
</dbReference>
<evidence type="ECO:0000256" key="4">
    <source>
        <dbReference type="ARBA" id="ARBA00022702"/>
    </source>
</evidence>
<keyword evidence="5" id="KW-0732">Signal</keyword>
<evidence type="ECO:0000256" key="5">
    <source>
        <dbReference type="ARBA" id="ARBA00022729"/>
    </source>
</evidence>
<dbReference type="AlphaFoldDB" id="A0A4Z2E9S7"/>
<keyword evidence="4" id="KW-0372">Hormone</keyword>
<gene>
    <name evidence="10" type="primary">nppa</name>
    <name evidence="10" type="ORF">EYF80_064300</name>
</gene>
<dbReference type="GO" id="GO:0005737">
    <property type="term" value="C:cytoplasm"/>
    <property type="evidence" value="ECO:0007669"/>
    <property type="project" value="TreeGrafter"/>
</dbReference>
<dbReference type="GO" id="GO:0051427">
    <property type="term" value="F:hormone receptor binding"/>
    <property type="evidence" value="ECO:0007669"/>
    <property type="project" value="TreeGrafter"/>
</dbReference>
<dbReference type="GO" id="GO:0005179">
    <property type="term" value="F:hormone activity"/>
    <property type="evidence" value="ECO:0007669"/>
    <property type="project" value="UniProtKB-KW"/>
</dbReference>
<sequence>MLYVSGHCANISNLSFKRLLSSQALVERLEASLAQAAQAAQEEASLAQEEASEADYEGTNRAPQDSPAGGGWSLDPEGNREPSGPEPPPGLGGRTASQRSRLQDLLLSARRQSSSGCFGARMDRIGNASGLGCNAGRGEASGPGAMQSHDLQLILSVLSPFRVAGSLQVKGQRWIRV</sequence>
<dbReference type="SMART" id="SM00183">
    <property type="entry name" value="NAT_PEP"/>
    <property type="match status" value="1"/>
</dbReference>
<dbReference type="GO" id="GO:0007168">
    <property type="term" value="P:receptor guanylyl cyclase signaling pathway"/>
    <property type="evidence" value="ECO:0007669"/>
    <property type="project" value="TreeGrafter"/>
</dbReference>
<dbReference type="InterPro" id="IPR050787">
    <property type="entry name" value="Natriuretic_peptide"/>
</dbReference>